<reference evidence="2" key="1">
    <citation type="journal article" date="2013" name="Proc. Natl. Acad. Sci. U.S.A.">
        <title>Genome structure and metabolic features in the red seaweed Chondrus crispus shed light on evolution of the Archaeplastida.</title>
        <authorList>
            <person name="Collen J."/>
            <person name="Porcel B."/>
            <person name="Carre W."/>
            <person name="Ball S.G."/>
            <person name="Chaparro C."/>
            <person name="Tonon T."/>
            <person name="Barbeyron T."/>
            <person name="Michel G."/>
            <person name="Noel B."/>
            <person name="Valentin K."/>
            <person name="Elias M."/>
            <person name="Artiguenave F."/>
            <person name="Arun A."/>
            <person name="Aury J.M."/>
            <person name="Barbosa-Neto J.F."/>
            <person name="Bothwell J.H."/>
            <person name="Bouget F.Y."/>
            <person name="Brillet L."/>
            <person name="Cabello-Hurtado F."/>
            <person name="Capella-Gutierrez S."/>
            <person name="Charrier B."/>
            <person name="Cladiere L."/>
            <person name="Cock J.M."/>
            <person name="Coelho S.M."/>
            <person name="Colleoni C."/>
            <person name="Czjzek M."/>
            <person name="Da Silva C."/>
            <person name="Delage L."/>
            <person name="Denoeud F."/>
            <person name="Deschamps P."/>
            <person name="Dittami S.M."/>
            <person name="Gabaldon T."/>
            <person name="Gachon C.M."/>
            <person name="Groisillier A."/>
            <person name="Herve C."/>
            <person name="Jabbari K."/>
            <person name="Katinka M."/>
            <person name="Kloareg B."/>
            <person name="Kowalczyk N."/>
            <person name="Labadie K."/>
            <person name="Leblanc C."/>
            <person name="Lopez P.J."/>
            <person name="McLachlan D.H."/>
            <person name="Meslet-Cladiere L."/>
            <person name="Moustafa A."/>
            <person name="Nehr Z."/>
            <person name="Nyvall Collen P."/>
            <person name="Panaud O."/>
            <person name="Partensky F."/>
            <person name="Poulain J."/>
            <person name="Rensing S.A."/>
            <person name="Rousvoal S."/>
            <person name="Samson G."/>
            <person name="Symeonidi A."/>
            <person name="Weissenbach J."/>
            <person name="Zambounis A."/>
            <person name="Wincker P."/>
            <person name="Boyen C."/>
        </authorList>
    </citation>
    <scope>NUCLEOTIDE SEQUENCE [LARGE SCALE GENOMIC DNA]</scope>
    <source>
        <strain evidence="2">cv. Stackhouse</strain>
    </source>
</reference>
<dbReference type="EMBL" id="HG001759">
    <property type="protein sequence ID" value="CDF36089.1"/>
    <property type="molecule type" value="Genomic_DNA"/>
</dbReference>
<sequence>MANLCNGGSALPPVAKDVCEGGVTTAIMETGAGNFILQEKSQKYSTRHHEWNGVLQGLDAVYETCGPNISLVNPIDLARLAISFELYSFGSFPDCAILLQHPQPCFDRAFRTTLSISGVQFVTKRLARFGLPWGFESFEDFAFCCWTIFRLSDFKASRAARSSSKSLFRPEPSFADTKKPWLSKAKGSWETCELLCSSRGALTIGMGMDSALRRAARTCSCKSIWKSPRSSSS</sequence>
<gene>
    <name evidence="1" type="ORF">CHC_T00004507001</name>
</gene>
<evidence type="ECO:0000313" key="1">
    <source>
        <dbReference type="EMBL" id="CDF36089.1"/>
    </source>
</evidence>
<proteinExistence type="predicted"/>
<name>R7QDE0_CHOCR</name>
<organism evidence="1 2">
    <name type="scientific">Chondrus crispus</name>
    <name type="common">Carrageen Irish moss</name>
    <name type="synonym">Polymorpha crispa</name>
    <dbReference type="NCBI Taxonomy" id="2769"/>
    <lineage>
        <taxon>Eukaryota</taxon>
        <taxon>Rhodophyta</taxon>
        <taxon>Florideophyceae</taxon>
        <taxon>Rhodymeniophycidae</taxon>
        <taxon>Gigartinales</taxon>
        <taxon>Gigartinaceae</taxon>
        <taxon>Chondrus</taxon>
    </lineage>
</organism>
<dbReference type="Proteomes" id="UP000012073">
    <property type="component" value="Unassembled WGS sequence"/>
</dbReference>
<accession>R7QDE0</accession>
<evidence type="ECO:0000313" key="2">
    <source>
        <dbReference type="Proteomes" id="UP000012073"/>
    </source>
</evidence>
<dbReference type="Gramene" id="CDF36089">
    <property type="protein sequence ID" value="CDF36089"/>
    <property type="gene ID" value="CHC_T00004507001"/>
</dbReference>
<keyword evidence="2" id="KW-1185">Reference proteome</keyword>
<dbReference type="RefSeq" id="XP_005715908.1">
    <property type="nucleotide sequence ID" value="XM_005715851.1"/>
</dbReference>
<dbReference type="AlphaFoldDB" id="R7QDE0"/>
<dbReference type="KEGG" id="ccp:CHC_T00004507001"/>
<dbReference type="GeneID" id="17323618"/>
<protein>
    <submittedName>
        <fullName evidence="1">Uncharacterized protein</fullName>
    </submittedName>
</protein>